<dbReference type="GO" id="GO:0005886">
    <property type="term" value="C:plasma membrane"/>
    <property type="evidence" value="ECO:0007669"/>
    <property type="project" value="UniProtKB-SubCell"/>
</dbReference>
<keyword evidence="7 8" id="KW-0472">Membrane</keyword>
<evidence type="ECO:0000256" key="6">
    <source>
        <dbReference type="ARBA" id="ARBA00022989"/>
    </source>
</evidence>
<dbReference type="NCBIfam" id="TIGR01569">
    <property type="entry name" value="A_tha_TIGR01569"/>
    <property type="match status" value="1"/>
</dbReference>
<evidence type="ECO:0000256" key="8">
    <source>
        <dbReference type="RuleBase" id="RU361233"/>
    </source>
</evidence>
<dbReference type="InterPro" id="IPR006459">
    <property type="entry name" value="CASP/CASPL"/>
</dbReference>
<sequence length="175" mass="18958">MDITQDKPNQRPPRRGPFIVFQSIARLMGIAFSLASLWLMTTNKQTTVVYGLTVDAKYSYSSAFKYFVAANAGASLLSLLGLICIFLPLQGRRKHLSVFLLDLLVMMGAVSGCSAAAAFGWVGKYGNTHTGWMAICDKFSAFCNRSQNSVGIAVVAALLFLISMIGSVIKLSKEC</sequence>
<feature type="transmembrane region" description="Helical" evidence="8">
    <location>
        <begin position="150"/>
        <end position="169"/>
    </location>
</feature>
<dbReference type="EMBL" id="JBBNAG010000008">
    <property type="protein sequence ID" value="KAK9113022.1"/>
    <property type="molecule type" value="Genomic_DNA"/>
</dbReference>
<gene>
    <name evidence="10" type="ORF">Scep_020541</name>
</gene>
<keyword evidence="4 8" id="KW-1003">Cell membrane</keyword>
<keyword evidence="5 8" id="KW-0812">Transmembrane</keyword>
<dbReference type="PANTHER" id="PTHR36488">
    <property type="entry name" value="CASP-LIKE PROTEIN 1U1"/>
    <property type="match status" value="1"/>
</dbReference>
<protein>
    <recommendedName>
        <fullName evidence="8">CASP-like protein</fullName>
    </recommendedName>
</protein>
<feature type="transmembrane region" description="Helical" evidence="8">
    <location>
        <begin position="99"/>
        <end position="122"/>
    </location>
</feature>
<dbReference type="AlphaFoldDB" id="A0AAP0ID42"/>
<evidence type="ECO:0000256" key="7">
    <source>
        <dbReference type="ARBA" id="ARBA00023136"/>
    </source>
</evidence>
<dbReference type="PANTHER" id="PTHR36488:SF8">
    <property type="entry name" value="CASP-LIKE PROTEIN 1U1"/>
    <property type="match status" value="1"/>
</dbReference>
<proteinExistence type="inferred from homology"/>
<comment type="subunit">
    <text evidence="3 8">Homodimer and heterodimers.</text>
</comment>
<evidence type="ECO:0000256" key="2">
    <source>
        <dbReference type="ARBA" id="ARBA00007651"/>
    </source>
</evidence>
<evidence type="ECO:0000256" key="3">
    <source>
        <dbReference type="ARBA" id="ARBA00011489"/>
    </source>
</evidence>
<organism evidence="10 11">
    <name type="scientific">Stephania cephalantha</name>
    <dbReference type="NCBI Taxonomy" id="152367"/>
    <lineage>
        <taxon>Eukaryota</taxon>
        <taxon>Viridiplantae</taxon>
        <taxon>Streptophyta</taxon>
        <taxon>Embryophyta</taxon>
        <taxon>Tracheophyta</taxon>
        <taxon>Spermatophyta</taxon>
        <taxon>Magnoliopsida</taxon>
        <taxon>Ranunculales</taxon>
        <taxon>Menispermaceae</taxon>
        <taxon>Menispermoideae</taxon>
        <taxon>Cissampelideae</taxon>
        <taxon>Stephania</taxon>
    </lineage>
</organism>
<evidence type="ECO:0000259" key="9">
    <source>
        <dbReference type="Pfam" id="PF04535"/>
    </source>
</evidence>
<reference evidence="10 11" key="1">
    <citation type="submission" date="2024-01" db="EMBL/GenBank/DDBJ databases">
        <title>Genome assemblies of Stephania.</title>
        <authorList>
            <person name="Yang L."/>
        </authorList>
    </citation>
    <scope>NUCLEOTIDE SEQUENCE [LARGE SCALE GENOMIC DNA]</scope>
    <source>
        <strain evidence="10">JXDWG</strain>
        <tissue evidence="10">Leaf</tissue>
    </source>
</reference>
<name>A0AAP0ID42_9MAGN</name>
<comment type="caution">
    <text evidence="10">The sequence shown here is derived from an EMBL/GenBank/DDBJ whole genome shotgun (WGS) entry which is preliminary data.</text>
</comment>
<keyword evidence="6 8" id="KW-1133">Transmembrane helix</keyword>
<dbReference type="InterPro" id="IPR044173">
    <property type="entry name" value="CASPL"/>
</dbReference>
<comment type="subcellular location">
    <subcellularLocation>
        <location evidence="1 8">Cell membrane</location>
        <topology evidence="1 8">Multi-pass membrane protein</topology>
    </subcellularLocation>
</comment>
<feature type="transmembrane region" description="Helical" evidence="8">
    <location>
        <begin position="66"/>
        <end position="87"/>
    </location>
</feature>
<keyword evidence="11" id="KW-1185">Reference proteome</keyword>
<evidence type="ECO:0000256" key="4">
    <source>
        <dbReference type="ARBA" id="ARBA00022475"/>
    </source>
</evidence>
<evidence type="ECO:0000256" key="5">
    <source>
        <dbReference type="ARBA" id="ARBA00022692"/>
    </source>
</evidence>
<comment type="similarity">
    <text evidence="2 8">Belongs to the Casparian strip membrane proteins (CASP) family.</text>
</comment>
<evidence type="ECO:0000313" key="10">
    <source>
        <dbReference type="EMBL" id="KAK9113022.1"/>
    </source>
</evidence>
<dbReference type="Proteomes" id="UP001419268">
    <property type="component" value="Unassembled WGS sequence"/>
</dbReference>
<dbReference type="InterPro" id="IPR006702">
    <property type="entry name" value="CASP_dom"/>
</dbReference>
<feature type="domain" description="Casparian strip membrane protein" evidence="9">
    <location>
        <begin position="19"/>
        <end position="159"/>
    </location>
</feature>
<accession>A0AAP0ID42</accession>
<dbReference type="Pfam" id="PF04535">
    <property type="entry name" value="CASP_dom"/>
    <property type="match status" value="1"/>
</dbReference>
<evidence type="ECO:0000313" key="11">
    <source>
        <dbReference type="Proteomes" id="UP001419268"/>
    </source>
</evidence>
<feature type="transmembrane region" description="Helical" evidence="8">
    <location>
        <begin position="20"/>
        <end position="40"/>
    </location>
</feature>
<evidence type="ECO:0000256" key="1">
    <source>
        <dbReference type="ARBA" id="ARBA00004651"/>
    </source>
</evidence>